<proteinExistence type="inferred from homology"/>
<dbReference type="STRING" id="1810504.PG2T_08820"/>
<evidence type="ECO:0000259" key="12">
    <source>
        <dbReference type="Pfam" id="PF02852"/>
    </source>
</evidence>
<dbReference type="PRINTS" id="PR00411">
    <property type="entry name" value="PNDRDTASEI"/>
</dbReference>
<feature type="binding site" evidence="9">
    <location>
        <position position="58"/>
    </location>
    <ligand>
        <name>FAD</name>
        <dbReference type="ChEBI" id="CHEBI:57692"/>
    </ligand>
</feature>
<evidence type="ECO:0000256" key="8">
    <source>
        <dbReference type="PIRSR" id="PIRSR000350-2"/>
    </source>
</evidence>
<feature type="domain" description="Pyridine nucleotide-disulphide oxidoreductase dimerisation" evidence="12">
    <location>
        <begin position="345"/>
        <end position="454"/>
    </location>
</feature>
<feature type="binding site" evidence="9">
    <location>
        <begin position="180"/>
        <end position="187"/>
    </location>
    <ligand>
        <name>NAD(+)</name>
        <dbReference type="ChEBI" id="CHEBI:57540"/>
    </ligand>
</feature>
<dbReference type="InterPro" id="IPR012999">
    <property type="entry name" value="Pyr_OxRdtase_I_AS"/>
</dbReference>
<dbReference type="Pfam" id="PF02852">
    <property type="entry name" value="Pyr_redox_dim"/>
    <property type="match status" value="1"/>
</dbReference>
<dbReference type="PANTHER" id="PTHR42737:SF2">
    <property type="entry name" value="GLUTATHIONE REDUCTASE"/>
    <property type="match status" value="1"/>
</dbReference>
<dbReference type="AlphaFoldDB" id="A0A1B1YU74"/>
<dbReference type="GO" id="GO:0034599">
    <property type="term" value="P:cellular response to oxidative stress"/>
    <property type="evidence" value="ECO:0007669"/>
    <property type="project" value="TreeGrafter"/>
</dbReference>
<evidence type="ECO:0000256" key="6">
    <source>
        <dbReference type="ARBA" id="ARBA00023157"/>
    </source>
</evidence>
<evidence type="ECO:0000256" key="2">
    <source>
        <dbReference type="ARBA" id="ARBA00011738"/>
    </source>
</evidence>
<dbReference type="InterPro" id="IPR016156">
    <property type="entry name" value="FAD/NAD-linked_Rdtase_dimer_sf"/>
</dbReference>
<keyword evidence="7 11" id="KW-0676">Redox-active center</keyword>
<protein>
    <submittedName>
        <fullName evidence="14">Glutathione-disulfide reductase</fullName>
    </submittedName>
</protein>
<dbReference type="InParanoid" id="A0A1B1YU74"/>
<dbReference type="FunCoup" id="A0A1B1YU74">
    <property type="interactions" value="435"/>
</dbReference>
<dbReference type="InterPro" id="IPR046952">
    <property type="entry name" value="GSHR/TRXR-like"/>
</dbReference>
<evidence type="ECO:0000256" key="9">
    <source>
        <dbReference type="PIRSR" id="PIRSR000350-3"/>
    </source>
</evidence>
<dbReference type="GO" id="GO:0005829">
    <property type="term" value="C:cytosol"/>
    <property type="evidence" value="ECO:0007669"/>
    <property type="project" value="TreeGrafter"/>
</dbReference>
<dbReference type="PANTHER" id="PTHR42737">
    <property type="entry name" value="GLUTATHIONE REDUCTASE"/>
    <property type="match status" value="1"/>
</dbReference>
<feature type="binding site" evidence="9">
    <location>
        <position position="309"/>
    </location>
    <ligand>
        <name>FAD</name>
        <dbReference type="ChEBI" id="CHEBI:57692"/>
    </ligand>
</feature>
<dbReference type="OrthoDB" id="9800167at2"/>
<evidence type="ECO:0000313" key="15">
    <source>
        <dbReference type="Proteomes" id="UP000092952"/>
    </source>
</evidence>
<keyword evidence="9" id="KW-0520">NAD</keyword>
<keyword evidence="6" id="KW-1015">Disulfide bond</keyword>
<dbReference type="GO" id="GO:0004362">
    <property type="term" value="F:glutathione-disulfide reductase (NADPH) activity"/>
    <property type="evidence" value="ECO:0007669"/>
    <property type="project" value="InterPro"/>
</dbReference>
<dbReference type="PIRSF" id="PIRSF000350">
    <property type="entry name" value="Mercury_reductase_MerA"/>
    <property type="match status" value="1"/>
</dbReference>
<dbReference type="NCBIfam" id="TIGR01421">
    <property type="entry name" value="gluta_reduc_1"/>
    <property type="match status" value="1"/>
</dbReference>
<dbReference type="Pfam" id="PF07992">
    <property type="entry name" value="Pyr_redox_2"/>
    <property type="match status" value="1"/>
</dbReference>
<feature type="disulfide bond" description="Redox-active" evidence="10">
    <location>
        <begin position="49"/>
        <end position="54"/>
    </location>
</feature>
<dbReference type="GO" id="GO:0006749">
    <property type="term" value="P:glutathione metabolic process"/>
    <property type="evidence" value="ECO:0007669"/>
    <property type="project" value="InterPro"/>
</dbReference>
<dbReference type="FunFam" id="3.50.50.60:FF:000235">
    <property type="entry name" value="Glutathione reductase"/>
    <property type="match status" value="1"/>
</dbReference>
<evidence type="ECO:0000256" key="10">
    <source>
        <dbReference type="PIRSR" id="PIRSR000350-4"/>
    </source>
</evidence>
<evidence type="ECO:0000256" key="3">
    <source>
        <dbReference type="ARBA" id="ARBA00022630"/>
    </source>
</evidence>
<comment type="subunit">
    <text evidence="2">Homodimer.</text>
</comment>
<sequence length="455" mass="47873">MQGCNDVPSETFDYLVIGGGSGGIASARRAAQYGARVAVVEAARLGGTCVNVGCVPKKVMWSAAGIAEALHLAADYGFQVDGVRLDWPRLVQARNAYVARLNGIYKDLLDGSRVTLLRGHARFAGPDAVTVNGDTWRARHILIAAGGRPLVPDLPGAQLGIDSDGFFALTEQPRRVVVIGAGYIAVELAGVLRALGSEVALAIRGQTVLRSFDTLVQEAVTGHLEAAGIALQRGFVPAGVERRDDGLAVLAADGRSLAGYDCVLWAVGRAPCSDELALELAGVGVDADGHIPVDAFQDTTVPGIHAVGDITGRAPLTPVAIAAGRRLADRLFDGQSERRLDYDNIPSVVFAHPPVGSVGLTEAQARAAHGEAVRVYTTRFTDMYYALGSHRPQTVAKLVCVAPDERVVGVHVVGRGADEMTQGFAVAVKMGARKRDLDDTVAIHPTASEELVLMR</sequence>
<dbReference type="NCBIfam" id="NF004776">
    <property type="entry name" value="PRK06116.1"/>
    <property type="match status" value="1"/>
</dbReference>
<feature type="domain" description="FAD/NAD(P)-binding" evidence="13">
    <location>
        <begin position="12"/>
        <end position="324"/>
    </location>
</feature>
<gene>
    <name evidence="14" type="ORF">PG2T_08820</name>
</gene>
<evidence type="ECO:0000256" key="7">
    <source>
        <dbReference type="ARBA" id="ARBA00023284"/>
    </source>
</evidence>
<dbReference type="InterPro" id="IPR001100">
    <property type="entry name" value="Pyr_nuc-diS_OxRdtase"/>
</dbReference>
<feature type="binding site" evidence="9">
    <location>
        <position position="268"/>
    </location>
    <ligand>
        <name>NAD(+)</name>
        <dbReference type="ChEBI" id="CHEBI:57540"/>
    </ligand>
</feature>
<dbReference type="InterPro" id="IPR004099">
    <property type="entry name" value="Pyr_nucl-diS_OxRdtase_dimer"/>
</dbReference>
<dbReference type="GO" id="GO:0050660">
    <property type="term" value="F:flavin adenine dinucleotide binding"/>
    <property type="evidence" value="ECO:0007669"/>
    <property type="project" value="InterPro"/>
</dbReference>
<evidence type="ECO:0000256" key="4">
    <source>
        <dbReference type="ARBA" id="ARBA00022827"/>
    </source>
</evidence>
<comment type="cofactor">
    <cofactor evidence="9">
        <name>FAD</name>
        <dbReference type="ChEBI" id="CHEBI:57692"/>
    </cofactor>
    <text evidence="9">Binds 1 FAD per subunit.</text>
</comment>
<dbReference type="GO" id="GO:0045454">
    <property type="term" value="P:cell redox homeostasis"/>
    <property type="evidence" value="ECO:0007669"/>
    <property type="project" value="InterPro"/>
</dbReference>
<dbReference type="PRINTS" id="PR00368">
    <property type="entry name" value="FADPNR"/>
</dbReference>
<keyword evidence="15" id="KW-1185">Reference proteome</keyword>
<organism evidence="14 15">
    <name type="scientific">Immundisolibacter cernigliae</name>
    <dbReference type="NCBI Taxonomy" id="1810504"/>
    <lineage>
        <taxon>Bacteria</taxon>
        <taxon>Pseudomonadati</taxon>
        <taxon>Pseudomonadota</taxon>
        <taxon>Gammaproteobacteria</taxon>
        <taxon>Immundisolibacterales</taxon>
        <taxon>Immundisolibacteraceae</taxon>
        <taxon>Immundisolibacter</taxon>
    </lineage>
</organism>
<dbReference type="KEGG" id="gbi:PG2T_08820"/>
<dbReference type="Gene3D" id="3.50.50.60">
    <property type="entry name" value="FAD/NAD(P)-binding domain"/>
    <property type="match status" value="2"/>
</dbReference>
<name>A0A1B1YU74_9GAMM</name>
<comment type="similarity">
    <text evidence="1 11">Belongs to the class-I pyridine nucleotide-disulfide oxidoreductase family.</text>
</comment>
<dbReference type="Gene3D" id="3.30.390.30">
    <property type="match status" value="1"/>
</dbReference>
<reference evidence="15" key="1">
    <citation type="submission" date="2016-03" db="EMBL/GenBank/DDBJ databases">
        <title>Complete genome sequence of Solimmundus cernigliae, representing a novel lineage of polycyclic aromatic hydrocarbon degraders within the Gammaproteobacteria.</title>
        <authorList>
            <person name="Singleton D.R."/>
            <person name="Dickey A.N."/>
            <person name="Scholl E.H."/>
            <person name="Wright F.A."/>
            <person name="Aitken M.D."/>
        </authorList>
    </citation>
    <scope>NUCLEOTIDE SEQUENCE [LARGE SCALE GENOMIC DNA]</scope>
    <source>
        <strain evidence="15">TR3.2</strain>
    </source>
</reference>
<dbReference type="FunFam" id="3.30.390.30:FF:000003">
    <property type="entry name" value="Glutathione reductase"/>
    <property type="match status" value="1"/>
</dbReference>
<dbReference type="InterPro" id="IPR036188">
    <property type="entry name" value="FAD/NAD-bd_sf"/>
</dbReference>
<feature type="active site" description="Proton acceptor" evidence="8">
    <location>
        <position position="444"/>
    </location>
</feature>
<evidence type="ECO:0000313" key="14">
    <source>
        <dbReference type="EMBL" id="ANX04267.1"/>
    </source>
</evidence>
<dbReference type="Proteomes" id="UP000092952">
    <property type="component" value="Chromosome"/>
</dbReference>
<dbReference type="InterPro" id="IPR006322">
    <property type="entry name" value="Glutathione_Rdtase_euk/bac"/>
</dbReference>
<keyword evidence="9" id="KW-0547">Nucleotide-binding</keyword>
<dbReference type="SUPFAM" id="SSF51905">
    <property type="entry name" value="FAD/NAD(P)-binding domain"/>
    <property type="match status" value="1"/>
</dbReference>
<evidence type="ECO:0000256" key="5">
    <source>
        <dbReference type="ARBA" id="ARBA00023002"/>
    </source>
</evidence>
<evidence type="ECO:0000259" key="13">
    <source>
        <dbReference type="Pfam" id="PF07992"/>
    </source>
</evidence>
<evidence type="ECO:0000256" key="11">
    <source>
        <dbReference type="RuleBase" id="RU003691"/>
    </source>
</evidence>
<dbReference type="SUPFAM" id="SSF55424">
    <property type="entry name" value="FAD/NAD-linked reductases, dimerisation (C-terminal) domain"/>
    <property type="match status" value="1"/>
</dbReference>
<dbReference type="EMBL" id="CP014671">
    <property type="protein sequence ID" value="ANX04267.1"/>
    <property type="molecule type" value="Genomic_DNA"/>
</dbReference>
<keyword evidence="5 11" id="KW-0560">Oxidoreductase</keyword>
<dbReference type="GO" id="GO:0050661">
    <property type="term" value="F:NADP binding"/>
    <property type="evidence" value="ECO:0007669"/>
    <property type="project" value="InterPro"/>
</dbReference>
<dbReference type="InterPro" id="IPR023753">
    <property type="entry name" value="FAD/NAD-binding_dom"/>
</dbReference>
<evidence type="ECO:0000256" key="1">
    <source>
        <dbReference type="ARBA" id="ARBA00007532"/>
    </source>
</evidence>
<dbReference type="PROSITE" id="PS00076">
    <property type="entry name" value="PYRIDINE_REDOX_1"/>
    <property type="match status" value="1"/>
</dbReference>
<accession>A0A1B1YU74</accession>
<keyword evidence="3 11" id="KW-0285">Flavoprotein</keyword>
<keyword evidence="4 9" id="KW-0274">FAD</keyword>